<dbReference type="InterPro" id="IPR018108">
    <property type="entry name" value="MCP_transmembrane"/>
</dbReference>
<dbReference type="Pfam" id="PF25171">
    <property type="entry name" value="Beta-prop_WDR36-Utp21_1st"/>
    <property type="match status" value="1"/>
</dbReference>
<feature type="compositionally biased region" description="Low complexity" evidence="8">
    <location>
        <begin position="317"/>
        <end position="331"/>
    </location>
</feature>
<dbReference type="SMART" id="SM00320">
    <property type="entry name" value="WD40"/>
    <property type="match status" value="7"/>
</dbReference>
<feature type="domain" description="WDR36/Utp21 C-terminal" evidence="9">
    <location>
        <begin position="1102"/>
        <end position="1366"/>
    </location>
</feature>
<dbReference type="Pfam" id="PF00153">
    <property type="entry name" value="Mito_carr"/>
    <property type="match status" value="3"/>
</dbReference>
<feature type="repeat" description="Solcar" evidence="7">
    <location>
        <begin position="1587"/>
        <end position="1672"/>
    </location>
</feature>
<feature type="domain" description="WDR36/Utp21 N-terminal" evidence="10">
    <location>
        <begin position="358"/>
        <end position="587"/>
    </location>
</feature>
<evidence type="ECO:0000256" key="1">
    <source>
        <dbReference type="ARBA" id="ARBA00004141"/>
    </source>
</evidence>
<dbReference type="PANTHER" id="PTHR22840:SF12">
    <property type="entry name" value="WD REPEAT-CONTAINING PROTEIN 36"/>
    <property type="match status" value="1"/>
</dbReference>
<dbReference type="SUPFAM" id="SSF50998">
    <property type="entry name" value="Quinoprotein alcohol dehydrogenase-like"/>
    <property type="match status" value="1"/>
</dbReference>
<dbReference type="InterPro" id="IPR011047">
    <property type="entry name" value="Quinoprotein_ADH-like_sf"/>
</dbReference>
<sequence length="1680" mass="182298">MVSTRRSKSHRRSASEANSEANVINSEDASNTTCMREEVANVSNKRKQRSESFSTATSKSSVISSDVVLGSPSPISLDDAGSSRLFQPHRSLGLLTASSPHHNLSSPSALLFTSQRGKFHLEPQGKSSLETFVTVPLGDKFQIMNCSKLVPVLVSRSLPPSAVHHRDVEGVDDEAIKCDYHQSGGRDEEEMYQAISDTSLSITVVTHGPKLLGRAVSVTLYQRTRPIVCIDAFPFNAGKKKQRWGIVDVIELGKQKVEMTGEKEGKMENALLLALVCAKADIRKRKKNESKTELDVEVVGEDSDESESDMRSDDEQSCTNSDTSSGTNSSSVEDKDLAPPSDCYGRILLLRAGRTTMDIVKTIDLNGSGANFIPHVGIHPATYVNKILLGGRPTDTSKWDKKATSLLLLNVKSGKMIHSFNCLDFKGSGKKKGQEQVNVDENASPVTITTLEQSPAVDTIAVGTSDGRVHLVNTLQDVKLFTLTHNSKHPKLSKGMDAISSLSFRTDGNATRQGVAPLAVGRDDGSISIWDLTPVEDENGGPTRRTLLTEMELVHYGGVSKLEYLPGEPLIISTGLTSNSILMHVFDAPDHSGRVLRQRKGHTSPPTLLRYLHPGAGGGGILANASDGTDASSCQILSCGGAGDLSLRVFSSARSSLDKEYSQGAGLDRKAKKLGFLGPDGRSELLLPEIVGLASSEARSRDWGDLVTIHRNHAMAYVWSNKRGAQSGPVLRQPNWNVSAMKERPPRSANATSVVISICGNFALVGTLGGVIYKYNLQSGLPRGSFPKDAIVQTEEEERRRKRGLKMAGDVGRSVRMLEKNLMKGGIAAGDIDQAERDHANFIQVEVKRKADIDKATHVDAVVGIAIDSLNKTIVSAGADSKLVLWNFVTHMPHKKSPILLPSPATKMVHVRDSDLAAIAMNSFGVAVFDCSSLSIVRYFGGGQLGPSQTIKERVGHTGPITDLGFGPDGRKLFTSSMDGSIRVWDVPTGSCVDWMTFSSPPTSLTLSPTGEFLATSHQGKLAINLWCDKSFFRMVHLDGTPTEPSKMNEPCPVAECEQEGASDAVLQSFLASSVKKDIITNGEEITNDEADNGVPPTAKEEGLITLSGLPPAHWKNLFHLELVKERNKTKEAPQKPPQAPFFLQWRAGLESELSYGNEQAKSSTVESDKEQAKETEPDGWDAVWSDDEGDNGGDENTKDVRGMAETQQHSDIQDFGSQNKRMKVVHERTHLAALLRSCSFRGSYAEVTEYLATMGPSAIDVELSSLCYGSHDLDEGLPLLHLASSWLLEVCKSHQSFEAVNAYLHRFLHVHGSVIAAIETRDGSEEVEYTPEMDDLKLCEFKETISQLREEQRSASNRLQGKIQHLNIETKLLFLPPYLFTAPSTTQPRIMSATPKKKNPWAPMAAGCIAGGIEATAVWPMEFIKTQLQLHSKGSGALPYNGMLSGLSYYVRTTGFLSLYRGLAPTLIGSIPKAGIRFGLNAIIKDSLRDSEGKLTPGKNFLAGLGAGVSEAIIIVAPVETVKTKCIELNMPFVSGFRHILATEGVAGVYQGAAATALKQGSNQGLRFMWFNEYKRIITNDGEKSLTPLMGLFGGMSAGCFSTIGNNPFDVVKTRMQGTQASQYSSTMDCFKKILTNEGVGAFYVGVVPRLGRVVPGQGIIFMSFETIVQNLEKFPIFQ</sequence>
<gene>
    <name evidence="11" type="ORF">ACHAWO_008253</name>
</gene>
<dbReference type="EMBL" id="JALLPJ020001383">
    <property type="protein sequence ID" value="KAL3766579.1"/>
    <property type="molecule type" value="Genomic_DNA"/>
</dbReference>
<evidence type="ECO:0000256" key="2">
    <source>
        <dbReference type="ARBA" id="ARBA00022574"/>
    </source>
</evidence>
<evidence type="ECO:0000256" key="8">
    <source>
        <dbReference type="SAM" id="MobiDB-lite"/>
    </source>
</evidence>
<feature type="repeat" description="Solcar" evidence="7">
    <location>
        <begin position="1499"/>
        <end position="1578"/>
    </location>
</feature>
<dbReference type="InterPro" id="IPR059157">
    <property type="entry name" value="WDR36-Utp21_N"/>
</dbReference>
<dbReference type="SUPFAM" id="SSF103506">
    <property type="entry name" value="Mitochondrial carrier"/>
    <property type="match status" value="1"/>
</dbReference>
<feature type="compositionally biased region" description="Basic residues" evidence="8">
    <location>
        <begin position="1"/>
        <end position="12"/>
    </location>
</feature>
<feature type="compositionally biased region" description="Basic and acidic residues" evidence="8">
    <location>
        <begin position="1167"/>
        <end position="1177"/>
    </location>
</feature>
<feature type="repeat" description="WD" evidence="6">
    <location>
        <begin position="855"/>
        <end position="887"/>
    </location>
</feature>
<keyword evidence="12" id="KW-1185">Reference proteome</keyword>
<feature type="region of interest" description="Disordered" evidence="8">
    <location>
        <begin position="290"/>
        <end position="338"/>
    </location>
</feature>
<accession>A0ABD3MRG5</accession>
<evidence type="ECO:0000259" key="10">
    <source>
        <dbReference type="Pfam" id="PF25171"/>
    </source>
</evidence>
<feature type="compositionally biased region" description="Acidic residues" evidence="8">
    <location>
        <begin position="1185"/>
        <end position="1194"/>
    </location>
</feature>
<name>A0ABD3MRG5_9STRA</name>
<feature type="compositionally biased region" description="Polar residues" evidence="8">
    <location>
        <begin position="1155"/>
        <end position="1166"/>
    </location>
</feature>
<proteinExistence type="predicted"/>
<dbReference type="PROSITE" id="PS50294">
    <property type="entry name" value="WD_REPEATS_REGION"/>
    <property type="match status" value="1"/>
</dbReference>
<dbReference type="GO" id="GO:0016020">
    <property type="term" value="C:membrane"/>
    <property type="evidence" value="ECO:0007669"/>
    <property type="project" value="UniProtKB-SubCell"/>
</dbReference>
<evidence type="ECO:0000313" key="12">
    <source>
        <dbReference type="Proteomes" id="UP001530400"/>
    </source>
</evidence>
<dbReference type="InterPro" id="IPR001680">
    <property type="entry name" value="WD40_rpt"/>
</dbReference>
<dbReference type="PROSITE" id="PS00678">
    <property type="entry name" value="WD_REPEATS_1"/>
    <property type="match status" value="1"/>
</dbReference>
<feature type="region of interest" description="Disordered" evidence="8">
    <location>
        <begin position="1"/>
        <end position="32"/>
    </location>
</feature>
<dbReference type="Pfam" id="PF25168">
    <property type="entry name" value="Beta-prop_WDR36-Utp21_2nd"/>
    <property type="match status" value="2"/>
</dbReference>
<evidence type="ECO:0000313" key="11">
    <source>
        <dbReference type="EMBL" id="KAL3766579.1"/>
    </source>
</evidence>
<dbReference type="Pfam" id="PF04192">
    <property type="entry name" value="Utp21"/>
    <property type="match status" value="1"/>
</dbReference>
<comment type="caution">
    <text evidence="11">The sequence shown here is derived from an EMBL/GenBank/DDBJ whole genome shotgun (WGS) entry which is preliminary data.</text>
</comment>
<feature type="repeat" description="Solcar" evidence="7">
    <location>
        <begin position="1399"/>
        <end position="1488"/>
    </location>
</feature>
<evidence type="ECO:0000256" key="4">
    <source>
        <dbReference type="ARBA" id="ARBA00022737"/>
    </source>
</evidence>
<keyword evidence="2 6" id="KW-0853">WD repeat</keyword>
<feature type="repeat" description="WD" evidence="6">
    <location>
        <begin position="954"/>
        <end position="995"/>
    </location>
</feature>
<evidence type="ECO:0000256" key="6">
    <source>
        <dbReference type="PROSITE-ProRule" id="PRU00221"/>
    </source>
</evidence>
<keyword evidence="5 7" id="KW-0472">Membrane</keyword>
<dbReference type="InterPro" id="IPR019775">
    <property type="entry name" value="WD40_repeat_CS"/>
</dbReference>
<feature type="compositionally biased region" description="Polar residues" evidence="8">
    <location>
        <begin position="15"/>
        <end position="32"/>
    </location>
</feature>
<dbReference type="Gene3D" id="1.50.40.10">
    <property type="entry name" value="Mitochondrial carrier domain"/>
    <property type="match status" value="1"/>
</dbReference>
<keyword evidence="3 7" id="KW-0812">Transmembrane</keyword>
<dbReference type="PROSITE" id="PS50920">
    <property type="entry name" value="SOLCAR"/>
    <property type="match status" value="3"/>
</dbReference>
<keyword evidence="4" id="KW-0677">Repeat</keyword>
<organism evidence="11 12">
    <name type="scientific">Cyclotella atomus</name>
    <dbReference type="NCBI Taxonomy" id="382360"/>
    <lineage>
        <taxon>Eukaryota</taxon>
        <taxon>Sar</taxon>
        <taxon>Stramenopiles</taxon>
        <taxon>Ochrophyta</taxon>
        <taxon>Bacillariophyta</taxon>
        <taxon>Coscinodiscophyceae</taxon>
        <taxon>Thalassiosirophycidae</taxon>
        <taxon>Stephanodiscales</taxon>
        <taxon>Stephanodiscaceae</taxon>
        <taxon>Cyclotella</taxon>
    </lineage>
</organism>
<dbReference type="PROSITE" id="PS50082">
    <property type="entry name" value="WD_REPEATS_2"/>
    <property type="match status" value="2"/>
</dbReference>
<dbReference type="Proteomes" id="UP001530400">
    <property type="component" value="Unassembled WGS sequence"/>
</dbReference>
<evidence type="ECO:0000256" key="7">
    <source>
        <dbReference type="PROSITE-ProRule" id="PRU00282"/>
    </source>
</evidence>
<evidence type="ECO:0000256" key="3">
    <source>
        <dbReference type="ARBA" id="ARBA00022692"/>
    </source>
</evidence>
<evidence type="ECO:0000259" key="9">
    <source>
        <dbReference type="Pfam" id="PF04192"/>
    </source>
</evidence>
<dbReference type="PANTHER" id="PTHR22840">
    <property type="entry name" value="WD REPEAT-CONTAINING PROTEIN 36"/>
    <property type="match status" value="1"/>
</dbReference>
<comment type="subcellular location">
    <subcellularLocation>
        <location evidence="1">Membrane</location>
        <topology evidence="1">Multi-pass membrane protein</topology>
    </subcellularLocation>
</comment>
<protein>
    <submittedName>
        <fullName evidence="11">Uncharacterized protein</fullName>
    </submittedName>
</protein>
<dbReference type="InterPro" id="IPR007319">
    <property type="entry name" value="WDR36/Utp21_C"/>
</dbReference>
<dbReference type="InterPro" id="IPR023395">
    <property type="entry name" value="MCP_dom_sf"/>
</dbReference>
<feature type="region of interest" description="Disordered" evidence="8">
    <location>
        <begin position="1155"/>
        <end position="1200"/>
    </location>
</feature>
<reference evidence="11 12" key="1">
    <citation type="submission" date="2024-10" db="EMBL/GenBank/DDBJ databases">
        <title>Updated reference genomes for cyclostephanoid diatoms.</title>
        <authorList>
            <person name="Roberts W.R."/>
            <person name="Alverson A.J."/>
        </authorList>
    </citation>
    <scope>NUCLEOTIDE SEQUENCE [LARGE SCALE GENOMIC DNA]</scope>
    <source>
        <strain evidence="11 12">AJA010-31</strain>
    </source>
</reference>
<dbReference type="InterPro" id="IPR015943">
    <property type="entry name" value="WD40/YVTN_repeat-like_dom_sf"/>
</dbReference>
<evidence type="ECO:0000256" key="5">
    <source>
        <dbReference type="ARBA" id="ARBA00023136"/>
    </source>
</evidence>
<dbReference type="Gene3D" id="2.130.10.10">
    <property type="entry name" value="YVTN repeat-like/Quinoprotein amine dehydrogenase"/>
    <property type="match status" value="3"/>
</dbReference>
<feature type="compositionally biased region" description="Acidic residues" evidence="8">
    <location>
        <begin position="295"/>
        <end position="307"/>
    </location>
</feature>